<evidence type="ECO:0000313" key="2">
    <source>
        <dbReference type="Proteomes" id="UP000606194"/>
    </source>
</evidence>
<name>A0A918GCH6_9ACTN</name>
<protein>
    <submittedName>
        <fullName evidence="1">Uncharacterized protein</fullName>
    </submittedName>
</protein>
<comment type="caution">
    <text evidence="1">The sequence shown here is derived from an EMBL/GenBank/DDBJ whole genome shotgun (WGS) entry which is preliminary data.</text>
</comment>
<reference evidence="1" key="2">
    <citation type="submission" date="2020-09" db="EMBL/GenBank/DDBJ databases">
        <authorList>
            <person name="Sun Q."/>
            <person name="Ohkuma M."/>
        </authorList>
    </citation>
    <scope>NUCLEOTIDE SEQUENCE</scope>
    <source>
        <strain evidence="1">JCM 4386</strain>
    </source>
</reference>
<accession>A0A918GCH6</accession>
<dbReference type="EMBL" id="BMTL01000057">
    <property type="protein sequence ID" value="GGS28883.1"/>
    <property type="molecule type" value="Genomic_DNA"/>
</dbReference>
<dbReference type="Proteomes" id="UP000606194">
    <property type="component" value="Unassembled WGS sequence"/>
</dbReference>
<organism evidence="1 2">
    <name type="scientific">Streptomyces humidus</name>
    <dbReference type="NCBI Taxonomy" id="52259"/>
    <lineage>
        <taxon>Bacteria</taxon>
        <taxon>Bacillati</taxon>
        <taxon>Actinomycetota</taxon>
        <taxon>Actinomycetes</taxon>
        <taxon>Kitasatosporales</taxon>
        <taxon>Streptomycetaceae</taxon>
        <taxon>Streptomyces</taxon>
    </lineage>
</organism>
<evidence type="ECO:0000313" key="1">
    <source>
        <dbReference type="EMBL" id="GGS28883.1"/>
    </source>
</evidence>
<dbReference type="AlphaFoldDB" id="A0A918GCH6"/>
<sequence length="339" mass="37634">MPEAMSANQISSRARTYALYTGAPRQAACDAVAALQPHAPLIPAPAQQAQLLLESEVFYWVLNAQRHFFEYPFGIRYVQPTPHGLRLHLESNDSLDSLLGGLLPCRAPMRTGRDEIYGLNGVRICARTDRGIELRRLGQPTSIQLTGPSRRAFQKAEAALAQQIQSNGAEACWLAGDTWTPYEKQWDDERQPIAYESTWRDAAWLPSGLLRRLGLLHTVAVPQVVTGHEARLGEWWILQLEHDSDTGLRRAELVQALTDPHHGLPLELCGHRDLTPGEGLGLVLLKSPDRTAALQLRYDRIDYPIKENRAQMFAAIRQRTSALTGEASLPPMPGFSGTG</sequence>
<reference evidence="1" key="1">
    <citation type="journal article" date="2014" name="Int. J. Syst. Evol. Microbiol.">
        <title>Complete genome sequence of Corynebacterium casei LMG S-19264T (=DSM 44701T), isolated from a smear-ripened cheese.</title>
        <authorList>
            <consortium name="US DOE Joint Genome Institute (JGI-PGF)"/>
            <person name="Walter F."/>
            <person name="Albersmeier A."/>
            <person name="Kalinowski J."/>
            <person name="Ruckert C."/>
        </authorList>
    </citation>
    <scope>NUCLEOTIDE SEQUENCE</scope>
    <source>
        <strain evidence="1">JCM 4386</strain>
    </source>
</reference>
<gene>
    <name evidence="1" type="ORF">GCM10010269_79510</name>
</gene>
<proteinExistence type="predicted"/>
<keyword evidence="2" id="KW-1185">Reference proteome</keyword>